<dbReference type="EMBL" id="ADLK01000037">
    <property type="protein sequence ID" value="KMW14441.1"/>
    <property type="molecule type" value="Genomic_DNA"/>
</dbReference>
<name>A0A0J9BQJ5_9FIRM</name>
<dbReference type="InterPro" id="IPR000994">
    <property type="entry name" value="Pept_M24"/>
</dbReference>
<feature type="binding site" evidence="6">
    <location>
        <position position="223"/>
    </location>
    <ligand>
        <name>substrate</name>
    </ligand>
</feature>
<evidence type="ECO:0000256" key="7">
    <source>
        <dbReference type="RuleBase" id="RU003653"/>
    </source>
</evidence>
<feature type="binding site" evidence="6">
    <location>
        <position position="153"/>
    </location>
    <ligand>
        <name>a divalent metal cation</name>
        <dbReference type="ChEBI" id="CHEBI:60240"/>
        <label>2</label>
        <note>catalytic</note>
    </ligand>
</feature>
<comment type="cofactor">
    <cofactor evidence="6">
        <name>Co(2+)</name>
        <dbReference type="ChEBI" id="CHEBI:48828"/>
    </cofactor>
    <cofactor evidence="6">
        <name>Zn(2+)</name>
        <dbReference type="ChEBI" id="CHEBI:29105"/>
    </cofactor>
    <cofactor evidence="6">
        <name>Mn(2+)</name>
        <dbReference type="ChEBI" id="CHEBI:29035"/>
    </cofactor>
    <cofactor evidence="6">
        <name>Fe(2+)</name>
        <dbReference type="ChEBI" id="CHEBI:29033"/>
    </cofactor>
    <text evidence="6">Binds 2 divalent metal cations per subunit. Has a high-affinity and a low affinity metal-binding site. The true nature of the physiological cofactor is under debate. The enzyme is active with cobalt, zinc, manganese or divalent iron ions. Most likely, methionine aminopeptidases function as mononuclear Fe(2+)-metalloproteases under physiological conditions, and the catalytically relevant metal-binding site has been assigned to the histidine-containing high-affinity site.</text>
</comment>
<evidence type="ECO:0000313" key="9">
    <source>
        <dbReference type="EMBL" id="KMW14441.1"/>
    </source>
</evidence>
<dbReference type="SUPFAM" id="SSF55920">
    <property type="entry name" value="Creatinase/aminopeptidase"/>
    <property type="match status" value="1"/>
</dbReference>
<dbReference type="Gene3D" id="3.90.230.10">
    <property type="entry name" value="Creatinase/methionine aminopeptidase superfamily"/>
    <property type="match status" value="1"/>
</dbReference>
<feature type="binding site" evidence="6">
    <location>
        <position position="249"/>
    </location>
    <ligand>
        <name>a divalent metal cation</name>
        <dbReference type="ChEBI" id="CHEBI:60240"/>
        <label>2</label>
        <note>catalytic</note>
    </ligand>
</feature>
<reference evidence="9 10" key="1">
    <citation type="submission" date="2011-04" db="EMBL/GenBank/DDBJ databases">
        <title>The Genome Sequence of Clostridium citroniae WAL-19142.</title>
        <authorList>
            <consortium name="The Broad Institute Genome Sequencing Platform"/>
            <person name="Earl A."/>
            <person name="Ward D."/>
            <person name="Feldgarden M."/>
            <person name="Gevers D."/>
            <person name="Warren Y.A."/>
            <person name="Tyrrell K.L."/>
            <person name="Citron D.M."/>
            <person name="Goldstein E.J."/>
            <person name="Daigneault M."/>
            <person name="Allen-Vercoe E."/>
            <person name="Young S.K."/>
            <person name="Zeng Q."/>
            <person name="Gargeya S."/>
            <person name="Fitzgerald M."/>
            <person name="Haas B."/>
            <person name="Abouelleil A."/>
            <person name="Alvarado L."/>
            <person name="Arachchi H.M."/>
            <person name="Berlin A."/>
            <person name="Brown A."/>
            <person name="Chapman S.B."/>
            <person name="Chen Z."/>
            <person name="Dunbar C."/>
            <person name="Freedman E."/>
            <person name="Gearin G."/>
            <person name="Gellesch M."/>
            <person name="Goldberg J."/>
            <person name="Griggs A."/>
            <person name="Gujja S."/>
            <person name="Heilman E.R."/>
            <person name="Heiman D."/>
            <person name="Howarth C."/>
            <person name="Larson L."/>
            <person name="Lui A."/>
            <person name="MacDonald P.J."/>
            <person name="Mehta T."/>
            <person name="Montmayeur A."/>
            <person name="Murphy C."/>
            <person name="Neiman D."/>
            <person name="Pearson M."/>
            <person name="Priest M."/>
            <person name="Roberts A."/>
            <person name="Saif S."/>
            <person name="Shea T."/>
            <person name="Shenoy N."/>
            <person name="Sisk P."/>
            <person name="Stolte C."/>
            <person name="Sykes S."/>
            <person name="White J."/>
            <person name="Yandava C."/>
            <person name="Wortman J."/>
            <person name="Nusbaum C."/>
            <person name="Birren B."/>
        </authorList>
    </citation>
    <scope>NUCLEOTIDE SEQUENCE [LARGE SCALE GENOMIC DNA]</scope>
    <source>
        <strain evidence="9 10">WAL-19142</strain>
    </source>
</reference>
<feature type="binding site" evidence="6">
    <location>
        <position position="281"/>
    </location>
    <ligand>
        <name>a divalent metal cation</name>
        <dbReference type="ChEBI" id="CHEBI:60240"/>
        <label>1</label>
    </ligand>
</feature>
<keyword evidence="4 6" id="KW-0479">Metal-binding</keyword>
<comment type="function">
    <text evidence="1 6">Removes the N-terminal methionine from nascent proteins. The N-terminal methionine is often cleaved when the second residue in the primary sequence is small and uncharged (Met-Ala-, Cys, Gly, Pro, Ser, Thr, or Val). Requires deformylation of the N(alpha)-formylated initiator methionine before it can be hydrolyzed.</text>
</comment>
<dbReference type="GO" id="GO:0006508">
    <property type="term" value="P:proteolysis"/>
    <property type="evidence" value="ECO:0007669"/>
    <property type="project" value="UniProtKB-KW"/>
</dbReference>
<dbReference type="AlphaFoldDB" id="A0A0J9BQJ5"/>
<dbReference type="InterPro" id="IPR001714">
    <property type="entry name" value="Pept_M24_MAP"/>
</dbReference>
<proteinExistence type="inferred from homology"/>
<evidence type="ECO:0000256" key="3">
    <source>
        <dbReference type="ARBA" id="ARBA00022670"/>
    </source>
</evidence>
<dbReference type="InterPro" id="IPR002467">
    <property type="entry name" value="Pept_M24A_MAP1"/>
</dbReference>
<evidence type="ECO:0000256" key="1">
    <source>
        <dbReference type="ARBA" id="ARBA00002521"/>
    </source>
</evidence>
<evidence type="ECO:0000256" key="4">
    <source>
        <dbReference type="ARBA" id="ARBA00022723"/>
    </source>
</evidence>
<dbReference type="PRINTS" id="PR00599">
    <property type="entry name" value="MAPEPTIDASE"/>
</dbReference>
<protein>
    <recommendedName>
        <fullName evidence="6 7">Methionine aminopeptidase</fullName>
        <shortName evidence="6">MAP</shortName>
        <shortName evidence="6">MetAP</shortName>
        <ecNumber evidence="6 7">3.4.11.18</ecNumber>
    </recommendedName>
    <alternativeName>
        <fullName evidence="6">Peptidase M</fullName>
    </alternativeName>
</protein>
<feature type="binding site" evidence="6">
    <location>
        <position position="124"/>
    </location>
    <ligand>
        <name>substrate</name>
    </ligand>
</feature>
<dbReference type="SUPFAM" id="SSF103642">
    <property type="entry name" value="Sec-C motif"/>
    <property type="match status" value="1"/>
</dbReference>
<evidence type="ECO:0000313" key="10">
    <source>
        <dbReference type="Proteomes" id="UP000037392"/>
    </source>
</evidence>
<sequence>MNRLVHMNKLGRNDLCWCKSGRKYKKCHSDFDARLEEFMHRGAIVPPRSIIKNQEQIQGIRESGKINIAILDYVSGNIKEGITTEQIDQWVYEQTVKNHAVPAPLNFEGFPKSVCTSVNDQVCHGIPSPDVVLRQGDIVNVDVSTIYNGYFSDSSRMFCIGQVPEEKKRLVEVTRKSLDVGLKQVKPWGFLGDMGQAIHDFAKENGYTVVKEIGGHGVGLEFHEEPWVSYVSKRGTEMLMVPGMVFTIEPMINMGSDEIFTDEEDGWTVYTEDGQPSAQWEIQVLVTEEGYEILAY</sequence>
<dbReference type="NCBIfam" id="NF008970">
    <property type="entry name" value="PRK12318.1"/>
    <property type="match status" value="1"/>
</dbReference>
<feature type="binding site" evidence="6">
    <location>
        <position position="153"/>
    </location>
    <ligand>
        <name>a divalent metal cation</name>
        <dbReference type="ChEBI" id="CHEBI:60240"/>
        <label>1</label>
    </ligand>
</feature>
<dbReference type="Gene3D" id="3.10.450.50">
    <property type="match status" value="1"/>
</dbReference>
<dbReference type="EC" id="3.4.11.18" evidence="6 7"/>
<dbReference type="InterPro" id="IPR004027">
    <property type="entry name" value="SEC_C_motif"/>
</dbReference>
<dbReference type="GO" id="GO:0046872">
    <property type="term" value="F:metal ion binding"/>
    <property type="evidence" value="ECO:0007669"/>
    <property type="project" value="UniProtKB-UniRule"/>
</dbReference>
<comment type="similarity">
    <text evidence="6">Belongs to the peptidase M24A family. Methionine aminopeptidase type 1 subfamily.</text>
</comment>
<dbReference type="PATRIC" id="fig|742734.4.peg.5082"/>
<organism evidence="9 10">
    <name type="scientific">[Clostridium] citroniae WAL-19142</name>
    <dbReference type="NCBI Taxonomy" id="742734"/>
    <lineage>
        <taxon>Bacteria</taxon>
        <taxon>Bacillati</taxon>
        <taxon>Bacillota</taxon>
        <taxon>Clostridia</taxon>
        <taxon>Lachnospirales</taxon>
        <taxon>Lachnospiraceae</taxon>
        <taxon>Enterocloster</taxon>
    </lineage>
</organism>
<gene>
    <name evidence="6" type="primary">map</name>
    <name evidence="9" type="ORF">HMPREF9470_04747</name>
</gene>
<keyword evidence="5 6" id="KW-0378">Hydrolase</keyword>
<comment type="subunit">
    <text evidence="6">Monomer.</text>
</comment>
<feature type="binding site" evidence="6">
    <location>
        <position position="142"/>
    </location>
    <ligand>
        <name>a divalent metal cation</name>
        <dbReference type="ChEBI" id="CHEBI:60240"/>
        <label>1</label>
    </ligand>
</feature>
<dbReference type="NCBIfam" id="TIGR00500">
    <property type="entry name" value="met_pdase_I"/>
    <property type="match status" value="1"/>
</dbReference>
<dbReference type="Proteomes" id="UP000037392">
    <property type="component" value="Unassembled WGS sequence"/>
</dbReference>
<dbReference type="GO" id="GO:0070006">
    <property type="term" value="F:metalloaminopeptidase activity"/>
    <property type="evidence" value="ECO:0007669"/>
    <property type="project" value="UniProtKB-UniRule"/>
</dbReference>
<dbReference type="PANTHER" id="PTHR43330:SF8">
    <property type="entry name" value="METHIONINE AMINOPEPTIDASE 1D, MITOCHONDRIAL"/>
    <property type="match status" value="1"/>
</dbReference>
<dbReference type="Pfam" id="PF00557">
    <property type="entry name" value="Peptidase_M24"/>
    <property type="match status" value="1"/>
</dbReference>
<feature type="binding site" evidence="6">
    <location>
        <position position="216"/>
    </location>
    <ligand>
        <name>a divalent metal cation</name>
        <dbReference type="ChEBI" id="CHEBI:60240"/>
        <label>2</label>
        <note>catalytic</note>
    </ligand>
</feature>
<evidence type="ECO:0000256" key="5">
    <source>
        <dbReference type="ARBA" id="ARBA00022801"/>
    </source>
</evidence>
<dbReference type="PANTHER" id="PTHR43330">
    <property type="entry name" value="METHIONINE AMINOPEPTIDASE"/>
    <property type="match status" value="1"/>
</dbReference>
<keyword evidence="3 6" id="KW-0645">Protease</keyword>
<evidence type="ECO:0000259" key="8">
    <source>
        <dbReference type="Pfam" id="PF00557"/>
    </source>
</evidence>
<dbReference type="HAMAP" id="MF_01974">
    <property type="entry name" value="MetAP_1"/>
    <property type="match status" value="1"/>
</dbReference>
<comment type="caution">
    <text evidence="9">The sequence shown here is derived from an EMBL/GenBank/DDBJ whole genome shotgun (WGS) entry which is preliminary data.</text>
</comment>
<dbReference type="CDD" id="cd01086">
    <property type="entry name" value="MetAP1"/>
    <property type="match status" value="1"/>
</dbReference>
<dbReference type="InterPro" id="IPR036005">
    <property type="entry name" value="Creatinase/aminopeptidase-like"/>
</dbReference>
<evidence type="ECO:0000256" key="6">
    <source>
        <dbReference type="HAMAP-Rule" id="MF_01974"/>
    </source>
</evidence>
<dbReference type="Pfam" id="PF02810">
    <property type="entry name" value="SEC-C"/>
    <property type="match status" value="1"/>
</dbReference>
<dbReference type="GO" id="GO:0004239">
    <property type="term" value="F:initiator methionyl aminopeptidase activity"/>
    <property type="evidence" value="ECO:0007669"/>
    <property type="project" value="UniProtKB-UniRule"/>
</dbReference>
<keyword evidence="2 6" id="KW-0031">Aminopeptidase</keyword>
<comment type="catalytic activity">
    <reaction evidence="6 7">
        <text>Release of N-terminal amino acids, preferentially methionine, from peptides and arylamides.</text>
        <dbReference type="EC" id="3.4.11.18"/>
    </reaction>
</comment>
<evidence type="ECO:0000256" key="2">
    <source>
        <dbReference type="ARBA" id="ARBA00022438"/>
    </source>
</evidence>
<accession>A0A0J9BQJ5</accession>
<feature type="domain" description="Peptidase M24" evidence="8">
    <location>
        <begin position="59"/>
        <end position="288"/>
    </location>
</feature>
<feature type="binding site" evidence="6">
    <location>
        <position position="281"/>
    </location>
    <ligand>
        <name>a divalent metal cation</name>
        <dbReference type="ChEBI" id="CHEBI:60240"/>
        <label>2</label>
        <note>catalytic</note>
    </ligand>
</feature>